<evidence type="ECO:0000259" key="3">
    <source>
        <dbReference type="Pfam" id="PF14368"/>
    </source>
</evidence>
<feature type="signal peptide" evidence="2">
    <location>
        <begin position="1"/>
        <end position="30"/>
    </location>
</feature>
<dbReference type="SUPFAM" id="SSF47699">
    <property type="entry name" value="Bifunctional inhibitor/lipid-transfer protein/seed storage 2S albumin"/>
    <property type="match status" value="1"/>
</dbReference>
<name>A0A7N0RDH6_KALFE</name>
<dbReference type="PANTHER" id="PTHR33076">
    <property type="entry name" value="NON-SPECIFIC LIPID-TRANSFER PROTEIN 2-RELATED"/>
    <property type="match status" value="1"/>
</dbReference>
<keyword evidence="5" id="KW-1185">Reference proteome</keyword>
<organism evidence="4 5">
    <name type="scientific">Kalanchoe fedtschenkoi</name>
    <name type="common">Lavender scallops</name>
    <name type="synonym">South American air plant</name>
    <dbReference type="NCBI Taxonomy" id="63787"/>
    <lineage>
        <taxon>Eukaryota</taxon>
        <taxon>Viridiplantae</taxon>
        <taxon>Streptophyta</taxon>
        <taxon>Embryophyta</taxon>
        <taxon>Tracheophyta</taxon>
        <taxon>Spermatophyta</taxon>
        <taxon>Magnoliopsida</taxon>
        <taxon>eudicotyledons</taxon>
        <taxon>Gunneridae</taxon>
        <taxon>Pentapetalae</taxon>
        <taxon>Saxifragales</taxon>
        <taxon>Crassulaceae</taxon>
        <taxon>Kalanchoe</taxon>
    </lineage>
</organism>
<evidence type="ECO:0000256" key="2">
    <source>
        <dbReference type="SAM" id="SignalP"/>
    </source>
</evidence>
<comment type="similarity">
    <text evidence="1">Belongs to the plant LTP family.</text>
</comment>
<dbReference type="InterPro" id="IPR016140">
    <property type="entry name" value="Bifunc_inhib/LTP/seed_store"/>
</dbReference>
<accession>A0A7N0RDH6</accession>
<feature type="domain" description="Bifunctional inhibitor/plant lipid transfer protein/seed storage helical" evidence="3">
    <location>
        <begin position="16"/>
        <end position="112"/>
    </location>
</feature>
<dbReference type="Proteomes" id="UP000594263">
    <property type="component" value="Unplaced"/>
</dbReference>
<sequence>MIANLSKINLSAILMVVVVLAATTSHYVAAWGCYDKQIHDEIIACEPYLVGKTDEPPTETCCEQVRGLSQKASITEGHNQFAYCIAIRDCCFNFGFRKDRSDQLPKLCGYTPSIPITPGLDCAK</sequence>
<evidence type="ECO:0000256" key="1">
    <source>
        <dbReference type="ARBA" id="ARBA00009748"/>
    </source>
</evidence>
<dbReference type="InterPro" id="IPR000528">
    <property type="entry name" value="Plant_nsLTP"/>
</dbReference>
<dbReference type="EnsemblPlants" id="Kaladp0008s0551.1.v1.1">
    <property type="protein sequence ID" value="Kaladp0008s0551.1.v1.1.CDS.1"/>
    <property type="gene ID" value="Kaladp0008s0551.v1.1"/>
</dbReference>
<reference evidence="4" key="1">
    <citation type="submission" date="2021-01" db="UniProtKB">
        <authorList>
            <consortium name="EnsemblPlants"/>
        </authorList>
    </citation>
    <scope>IDENTIFICATION</scope>
</reference>
<evidence type="ECO:0000313" key="4">
    <source>
        <dbReference type="EnsemblPlants" id="Kaladp0008s0551.1.v1.1.CDS.1"/>
    </source>
</evidence>
<feature type="chain" id="PRO_5029664769" description="Bifunctional inhibitor/plant lipid transfer protein/seed storage helical domain-containing protein" evidence="2">
    <location>
        <begin position="31"/>
        <end position="124"/>
    </location>
</feature>
<dbReference type="Pfam" id="PF14368">
    <property type="entry name" value="LTP_2"/>
    <property type="match status" value="1"/>
</dbReference>
<keyword evidence="2" id="KW-0732">Signal</keyword>
<dbReference type="GO" id="GO:0008289">
    <property type="term" value="F:lipid binding"/>
    <property type="evidence" value="ECO:0007669"/>
    <property type="project" value="InterPro"/>
</dbReference>
<dbReference type="Gene3D" id="1.10.110.10">
    <property type="entry name" value="Plant lipid-transfer and hydrophobic proteins"/>
    <property type="match status" value="1"/>
</dbReference>
<dbReference type="GO" id="GO:0006869">
    <property type="term" value="P:lipid transport"/>
    <property type="evidence" value="ECO:0007669"/>
    <property type="project" value="InterPro"/>
</dbReference>
<evidence type="ECO:0000313" key="5">
    <source>
        <dbReference type="Proteomes" id="UP000594263"/>
    </source>
</evidence>
<proteinExistence type="inferred from homology"/>
<dbReference type="Gramene" id="Kaladp0008s0551.1.v1.1">
    <property type="protein sequence ID" value="Kaladp0008s0551.1.v1.1.CDS.1"/>
    <property type="gene ID" value="Kaladp0008s0551.v1.1"/>
</dbReference>
<dbReference type="AlphaFoldDB" id="A0A7N0RDH6"/>
<dbReference type="InterPro" id="IPR036312">
    <property type="entry name" value="Bifun_inhib/LTP/seed_sf"/>
</dbReference>
<protein>
    <recommendedName>
        <fullName evidence="3">Bifunctional inhibitor/plant lipid transfer protein/seed storage helical domain-containing protein</fullName>
    </recommendedName>
</protein>